<organism evidence="1 2">
    <name type="scientific">Meganyctiphanes norvegica</name>
    <name type="common">Northern krill</name>
    <name type="synonym">Thysanopoda norvegica</name>
    <dbReference type="NCBI Taxonomy" id="48144"/>
    <lineage>
        <taxon>Eukaryota</taxon>
        <taxon>Metazoa</taxon>
        <taxon>Ecdysozoa</taxon>
        <taxon>Arthropoda</taxon>
        <taxon>Crustacea</taxon>
        <taxon>Multicrustacea</taxon>
        <taxon>Malacostraca</taxon>
        <taxon>Eumalacostraca</taxon>
        <taxon>Eucarida</taxon>
        <taxon>Euphausiacea</taxon>
        <taxon>Euphausiidae</taxon>
        <taxon>Meganyctiphanes</taxon>
    </lineage>
</organism>
<accession>A0AAV2PU45</accession>
<gene>
    <name evidence="1" type="ORF">MNOR_LOCUS3424</name>
</gene>
<reference evidence="1 2" key="1">
    <citation type="submission" date="2024-05" db="EMBL/GenBank/DDBJ databases">
        <authorList>
            <person name="Wallberg A."/>
        </authorList>
    </citation>
    <scope>NUCLEOTIDE SEQUENCE [LARGE SCALE GENOMIC DNA]</scope>
</reference>
<feature type="non-terminal residue" evidence="1">
    <location>
        <position position="128"/>
    </location>
</feature>
<name>A0AAV2PU45_MEGNR</name>
<comment type="caution">
    <text evidence="1">The sequence shown here is derived from an EMBL/GenBank/DDBJ whole genome shotgun (WGS) entry which is preliminary data.</text>
</comment>
<evidence type="ECO:0000313" key="1">
    <source>
        <dbReference type="EMBL" id="CAL4063524.1"/>
    </source>
</evidence>
<evidence type="ECO:0000313" key="2">
    <source>
        <dbReference type="Proteomes" id="UP001497623"/>
    </source>
</evidence>
<keyword evidence="2" id="KW-1185">Reference proteome</keyword>
<feature type="non-terminal residue" evidence="1">
    <location>
        <position position="1"/>
    </location>
</feature>
<dbReference type="Proteomes" id="UP001497623">
    <property type="component" value="Unassembled WGS sequence"/>
</dbReference>
<dbReference type="EMBL" id="CAXKWB010001164">
    <property type="protein sequence ID" value="CAL4063524.1"/>
    <property type="molecule type" value="Genomic_DNA"/>
</dbReference>
<proteinExistence type="predicted"/>
<dbReference type="AlphaFoldDB" id="A0AAV2PU45"/>
<sequence length="128" mass="14246">VKAEFRNGSPAANEPMRVCLEETCKSINTNAEGLLTFVIPPESHNHVQVKAVNYPRIKSEESHLLSFIMDESSHNYYYHRNLVYSPSKSSLIIRPPLGTLSCTGGTSDITLPIMFATSNQTKANLHIQ</sequence>
<protein>
    <submittedName>
        <fullName evidence="1">Uncharacterized protein</fullName>
    </submittedName>
</protein>